<comment type="similarity">
    <text evidence="1">Belongs to the short-chain dehydrogenases/reductases (SDR) family.</text>
</comment>
<dbReference type="SUPFAM" id="SSF51735">
    <property type="entry name" value="NAD(P)-binding Rossmann-fold domains"/>
    <property type="match status" value="1"/>
</dbReference>
<dbReference type="GO" id="GO:0016491">
    <property type="term" value="F:oxidoreductase activity"/>
    <property type="evidence" value="ECO:0007669"/>
    <property type="project" value="UniProtKB-KW"/>
</dbReference>
<protein>
    <recommendedName>
        <fullName evidence="6">3-oxoacyl-[acyl-carrier-protein] reductase</fullName>
    </recommendedName>
</protein>
<name>V9DI92_9EURO</name>
<dbReference type="InterPro" id="IPR002347">
    <property type="entry name" value="SDR_fam"/>
</dbReference>
<dbReference type="Gene3D" id="3.40.50.720">
    <property type="entry name" value="NAD(P)-binding Rossmann-like Domain"/>
    <property type="match status" value="1"/>
</dbReference>
<dbReference type="PANTHER" id="PTHR24321">
    <property type="entry name" value="DEHYDROGENASES, SHORT CHAIN"/>
    <property type="match status" value="1"/>
</dbReference>
<organism evidence="4 5">
    <name type="scientific">Cladophialophora carrionii CBS 160.54</name>
    <dbReference type="NCBI Taxonomy" id="1279043"/>
    <lineage>
        <taxon>Eukaryota</taxon>
        <taxon>Fungi</taxon>
        <taxon>Dikarya</taxon>
        <taxon>Ascomycota</taxon>
        <taxon>Pezizomycotina</taxon>
        <taxon>Eurotiomycetes</taxon>
        <taxon>Chaetothyriomycetidae</taxon>
        <taxon>Chaetothyriales</taxon>
        <taxon>Herpotrichiellaceae</taxon>
        <taxon>Cladophialophora</taxon>
    </lineage>
</organism>
<proteinExistence type="inferred from homology"/>
<evidence type="ECO:0000256" key="1">
    <source>
        <dbReference type="ARBA" id="ARBA00006484"/>
    </source>
</evidence>
<dbReference type="GeneID" id="19981861"/>
<dbReference type="RefSeq" id="XP_008725935.1">
    <property type="nucleotide sequence ID" value="XM_008727713.1"/>
</dbReference>
<keyword evidence="2" id="KW-0560">Oxidoreductase</keyword>
<dbReference type="VEuPathDB" id="FungiDB:G647_03368"/>
<dbReference type="PANTHER" id="PTHR24321:SF8">
    <property type="entry name" value="ESTRADIOL 17-BETA-DEHYDROGENASE 8-RELATED"/>
    <property type="match status" value="1"/>
</dbReference>
<evidence type="ECO:0000313" key="4">
    <source>
        <dbReference type="EMBL" id="ETI26590.1"/>
    </source>
</evidence>
<gene>
    <name evidence="4" type="ORF">G647_03368</name>
</gene>
<evidence type="ECO:0000313" key="5">
    <source>
        <dbReference type="Proteomes" id="UP000030678"/>
    </source>
</evidence>
<dbReference type="Pfam" id="PF13561">
    <property type="entry name" value="adh_short_C2"/>
    <property type="match status" value="1"/>
</dbReference>
<evidence type="ECO:0000256" key="3">
    <source>
        <dbReference type="SAM" id="MobiDB-lite"/>
    </source>
</evidence>
<evidence type="ECO:0008006" key="6">
    <source>
        <dbReference type="Google" id="ProtNLM"/>
    </source>
</evidence>
<sequence>MVAPAATATPMVSSALEDQRQRGDMARAQIASMPMKRAARPEEIADSVAFLLGDESSFITGQVIAVNGATP</sequence>
<dbReference type="Proteomes" id="UP000030678">
    <property type="component" value="Unassembled WGS sequence"/>
</dbReference>
<dbReference type="OrthoDB" id="1669814at2759"/>
<accession>V9DI92</accession>
<feature type="region of interest" description="Disordered" evidence="3">
    <location>
        <begin position="1"/>
        <end position="24"/>
    </location>
</feature>
<reference evidence="4 5" key="1">
    <citation type="submission" date="2013-03" db="EMBL/GenBank/DDBJ databases">
        <title>The Genome Sequence of Cladophialophora carrionii CBS 160.54.</title>
        <authorList>
            <consortium name="The Broad Institute Genomics Platform"/>
            <person name="Cuomo C."/>
            <person name="de Hoog S."/>
            <person name="Gorbushina A."/>
            <person name="Walker B."/>
            <person name="Young S.K."/>
            <person name="Zeng Q."/>
            <person name="Gargeya S."/>
            <person name="Fitzgerald M."/>
            <person name="Haas B."/>
            <person name="Abouelleil A."/>
            <person name="Allen A.W."/>
            <person name="Alvarado L."/>
            <person name="Arachchi H.M."/>
            <person name="Berlin A.M."/>
            <person name="Chapman S.B."/>
            <person name="Gainer-Dewar J."/>
            <person name="Goldberg J."/>
            <person name="Griggs A."/>
            <person name="Gujja S."/>
            <person name="Hansen M."/>
            <person name="Howarth C."/>
            <person name="Imamovic A."/>
            <person name="Ireland A."/>
            <person name="Larimer J."/>
            <person name="McCowan C."/>
            <person name="Murphy C."/>
            <person name="Pearson M."/>
            <person name="Poon T.W."/>
            <person name="Priest M."/>
            <person name="Roberts A."/>
            <person name="Saif S."/>
            <person name="Shea T."/>
            <person name="Sisk P."/>
            <person name="Sykes S."/>
            <person name="Wortman J."/>
            <person name="Nusbaum C."/>
            <person name="Birren B."/>
        </authorList>
    </citation>
    <scope>NUCLEOTIDE SEQUENCE [LARGE SCALE GENOMIC DNA]</scope>
    <source>
        <strain evidence="4 5">CBS 160.54</strain>
    </source>
</reference>
<dbReference type="AlphaFoldDB" id="V9DI92"/>
<evidence type="ECO:0000256" key="2">
    <source>
        <dbReference type="ARBA" id="ARBA00023002"/>
    </source>
</evidence>
<dbReference type="EMBL" id="KB822703">
    <property type="protein sequence ID" value="ETI26590.1"/>
    <property type="molecule type" value="Genomic_DNA"/>
</dbReference>
<dbReference type="InterPro" id="IPR036291">
    <property type="entry name" value="NAD(P)-bd_dom_sf"/>
</dbReference>
<dbReference type="HOGENOM" id="CLU_2739817_0_0_1"/>